<evidence type="ECO:0000313" key="14">
    <source>
        <dbReference type="Proteomes" id="UP001159405"/>
    </source>
</evidence>
<dbReference type="Pfam" id="PF07648">
    <property type="entry name" value="Kazal_2"/>
    <property type="match status" value="1"/>
</dbReference>
<evidence type="ECO:0000256" key="7">
    <source>
        <dbReference type="PROSITE-ProRule" id="PRU00076"/>
    </source>
</evidence>
<feature type="domain" description="Fibrinogen C-terminal" evidence="11">
    <location>
        <begin position="953"/>
        <end position="1012"/>
    </location>
</feature>
<dbReference type="Pfam" id="PF12947">
    <property type="entry name" value="EGF_3"/>
    <property type="match status" value="3"/>
</dbReference>
<evidence type="ECO:0000259" key="9">
    <source>
        <dbReference type="PROSITE" id="PS50026"/>
    </source>
</evidence>
<dbReference type="InterPro" id="IPR016187">
    <property type="entry name" value="CTDL_fold"/>
</dbReference>
<dbReference type="PROSITE" id="PS00615">
    <property type="entry name" value="C_TYPE_LECTIN_1"/>
    <property type="match status" value="1"/>
</dbReference>
<keyword evidence="3" id="KW-0677">Repeat</keyword>
<feature type="non-terminal residue" evidence="13">
    <location>
        <position position="1"/>
    </location>
</feature>
<dbReference type="InterPro" id="IPR036058">
    <property type="entry name" value="Kazal_dom_sf"/>
</dbReference>
<keyword evidence="14" id="KW-1185">Reference proteome</keyword>
<feature type="signal peptide" evidence="8">
    <location>
        <begin position="1"/>
        <end position="16"/>
    </location>
</feature>
<feature type="domain" description="EGF-like" evidence="9">
    <location>
        <begin position="787"/>
        <end position="827"/>
    </location>
</feature>
<evidence type="ECO:0000256" key="8">
    <source>
        <dbReference type="SAM" id="SignalP"/>
    </source>
</evidence>
<dbReference type="Gene3D" id="2.10.25.10">
    <property type="entry name" value="Laminin"/>
    <property type="match status" value="3"/>
</dbReference>
<evidence type="ECO:0000256" key="1">
    <source>
        <dbReference type="ARBA" id="ARBA00022536"/>
    </source>
</evidence>
<dbReference type="InterPro" id="IPR016186">
    <property type="entry name" value="C-type_lectin-like/link_sf"/>
</dbReference>
<organism evidence="13 14">
    <name type="scientific">Porites lobata</name>
    <dbReference type="NCBI Taxonomy" id="104759"/>
    <lineage>
        <taxon>Eukaryota</taxon>
        <taxon>Metazoa</taxon>
        <taxon>Cnidaria</taxon>
        <taxon>Anthozoa</taxon>
        <taxon>Hexacorallia</taxon>
        <taxon>Scleractinia</taxon>
        <taxon>Fungiina</taxon>
        <taxon>Poritidae</taxon>
        <taxon>Porites</taxon>
    </lineage>
</organism>
<dbReference type="Pfam" id="PF00059">
    <property type="entry name" value="Lectin_C"/>
    <property type="match status" value="1"/>
</dbReference>
<dbReference type="PROSITE" id="PS00010">
    <property type="entry name" value="ASX_HYDROXYL"/>
    <property type="match status" value="3"/>
</dbReference>
<dbReference type="SUPFAM" id="SSF56436">
    <property type="entry name" value="C-type lectin-like"/>
    <property type="match status" value="1"/>
</dbReference>
<name>A0ABN8RKW7_9CNID</name>
<dbReference type="SUPFAM" id="SSF57196">
    <property type="entry name" value="EGF/Laminin"/>
    <property type="match status" value="3"/>
</dbReference>
<feature type="domain" description="C-type lectin" evidence="10">
    <location>
        <begin position="671"/>
        <end position="785"/>
    </location>
</feature>
<evidence type="ECO:0000313" key="13">
    <source>
        <dbReference type="EMBL" id="CAH3179881.1"/>
    </source>
</evidence>
<dbReference type="PROSITE" id="PS01187">
    <property type="entry name" value="EGF_CA"/>
    <property type="match status" value="2"/>
</dbReference>
<dbReference type="SMART" id="SM00034">
    <property type="entry name" value="CLECT"/>
    <property type="match status" value="1"/>
</dbReference>
<dbReference type="PROSITE" id="PS51406">
    <property type="entry name" value="FIBRINOGEN_C_2"/>
    <property type="match status" value="1"/>
</dbReference>
<dbReference type="SUPFAM" id="SSF56496">
    <property type="entry name" value="Fibrinogen C-terminal domain-like"/>
    <property type="match status" value="1"/>
</dbReference>
<evidence type="ECO:0000256" key="2">
    <source>
        <dbReference type="ARBA" id="ARBA00022729"/>
    </source>
</evidence>
<dbReference type="PANTHER" id="PTHR24039">
    <property type="entry name" value="FIBRILLIN-RELATED"/>
    <property type="match status" value="1"/>
</dbReference>
<feature type="domain" description="EGF-like" evidence="9">
    <location>
        <begin position="869"/>
        <end position="909"/>
    </location>
</feature>
<feature type="domain" description="EGF-like" evidence="9">
    <location>
        <begin position="828"/>
        <end position="868"/>
    </location>
</feature>
<dbReference type="InterPro" id="IPR018097">
    <property type="entry name" value="EGF_Ca-bd_CS"/>
</dbReference>
<dbReference type="InterPro" id="IPR018378">
    <property type="entry name" value="C-type_lectin_CS"/>
</dbReference>
<dbReference type="PANTHER" id="PTHR24039:SF28">
    <property type="entry name" value="EGF-LIKE DOMAIN-CONTAINING PROTEIN"/>
    <property type="match status" value="1"/>
</dbReference>
<evidence type="ECO:0000259" key="11">
    <source>
        <dbReference type="PROSITE" id="PS51406"/>
    </source>
</evidence>
<dbReference type="PROSITE" id="PS51465">
    <property type="entry name" value="KAZAL_2"/>
    <property type="match status" value="1"/>
</dbReference>
<dbReference type="SMART" id="SM00179">
    <property type="entry name" value="EGF_CA"/>
    <property type="match status" value="3"/>
</dbReference>
<dbReference type="Pfam" id="PF00147">
    <property type="entry name" value="Fibrinogen_C"/>
    <property type="match status" value="1"/>
</dbReference>
<dbReference type="SMART" id="SM00280">
    <property type="entry name" value="KAZAL"/>
    <property type="match status" value="1"/>
</dbReference>
<evidence type="ECO:0000256" key="5">
    <source>
        <dbReference type="ARBA" id="ARBA00023157"/>
    </source>
</evidence>
<keyword evidence="4" id="KW-0106">Calcium</keyword>
<dbReference type="Gene3D" id="2.60.40.2080">
    <property type="match status" value="4"/>
</dbReference>
<dbReference type="InterPro" id="IPR036056">
    <property type="entry name" value="Fibrinogen-like_C"/>
</dbReference>
<evidence type="ECO:0000259" key="10">
    <source>
        <dbReference type="PROSITE" id="PS50041"/>
    </source>
</evidence>
<evidence type="ECO:0000256" key="6">
    <source>
        <dbReference type="ARBA" id="ARBA00023180"/>
    </source>
</evidence>
<dbReference type="InterPro" id="IPR000152">
    <property type="entry name" value="EGF-type_Asp/Asn_hydroxyl_site"/>
</dbReference>
<dbReference type="Gene3D" id="3.10.100.10">
    <property type="entry name" value="Mannose-Binding Protein A, subunit A"/>
    <property type="match status" value="1"/>
</dbReference>
<dbReference type="InterPro" id="IPR024731">
    <property type="entry name" value="NELL2-like_EGF"/>
</dbReference>
<evidence type="ECO:0000256" key="4">
    <source>
        <dbReference type="ARBA" id="ARBA00022837"/>
    </source>
</evidence>
<proteinExistence type="predicted"/>
<keyword evidence="1 7" id="KW-0245">EGF-like domain</keyword>
<evidence type="ECO:0000256" key="3">
    <source>
        <dbReference type="ARBA" id="ARBA00022737"/>
    </source>
</evidence>
<keyword evidence="6" id="KW-0325">Glycoprotein</keyword>
<gene>
    <name evidence="13" type="ORF">PLOB_00022515</name>
</gene>
<keyword evidence="2 8" id="KW-0732">Signal</keyword>
<dbReference type="Gene3D" id="3.30.60.30">
    <property type="match status" value="1"/>
</dbReference>
<dbReference type="CDD" id="cd00054">
    <property type="entry name" value="EGF_CA"/>
    <property type="match status" value="3"/>
</dbReference>
<dbReference type="Proteomes" id="UP001159405">
    <property type="component" value="Unassembled WGS sequence"/>
</dbReference>
<comment type="caution">
    <text evidence="7">Lacks conserved residue(s) required for the propagation of feature annotation.</text>
</comment>
<accession>A0ABN8RKW7</accession>
<dbReference type="InterPro" id="IPR002350">
    <property type="entry name" value="Kazal_dom"/>
</dbReference>
<keyword evidence="5" id="KW-1015">Disulfide bond</keyword>
<dbReference type="NCBIfam" id="NF040941">
    <property type="entry name" value="GGGWT_bact"/>
    <property type="match status" value="1"/>
</dbReference>
<dbReference type="CDD" id="cd00104">
    <property type="entry name" value="KAZAL_FS"/>
    <property type="match status" value="1"/>
</dbReference>
<dbReference type="PROSITE" id="PS50026">
    <property type="entry name" value="EGF_3"/>
    <property type="match status" value="3"/>
</dbReference>
<dbReference type="InterPro" id="IPR001304">
    <property type="entry name" value="C-type_lectin-like"/>
</dbReference>
<dbReference type="InterPro" id="IPR001881">
    <property type="entry name" value="EGF-like_Ca-bd_dom"/>
</dbReference>
<evidence type="ECO:0000259" key="12">
    <source>
        <dbReference type="PROSITE" id="PS51465"/>
    </source>
</evidence>
<dbReference type="InterPro" id="IPR037221">
    <property type="entry name" value="H-type_lectin_dom_sf"/>
</dbReference>
<dbReference type="PROSITE" id="PS50041">
    <property type="entry name" value="C_TYPE_LECTIN_2"/>
    <property type="match status" value="1"/>
</dbReference>
<dbReference type="PROSITE" id="PS01186">
    <property type="entry name" value="EGF_2"/>
    <property type="match status" value="3"/>
</dbReference>
<sequence length="1179" mass="132739">QLIFIIFTFLYFPALSIKTGICNFPITTPGLFACEKVSFEKPFNGGQDVKVFVSKSHATNSSSGGDGAAIWVESVDNKEFTVCVLEYGDGSSGTTKVNWMALQSVPVGAQLDTVSLDSWTTGEKCKRIAFEKRFSIPPSIYVTARHQILKRPQDALALWVEDVRRDSFKVCLRETKIFDGLHKNIKVDWIAFVKLMTLNFTLIHGLVTTKNNSPLNKQQNNAVCQIIKFNDAFYAPPVVMVSPRLSYHNKNSRFWTSATCNAVTAWIQHTFTNETEVCMRRYSNNANYKDIVQLDYLVIGDLDPCIDVTCYYHSFCKAFGPHDARCVCVDSCPSYKEPVCSSNGTTYDNRCLFEREVCLHRLNFTLQHPGSCEGFPFQRGRRHMPHISSLGDSHCHAIHFKPFVFYPAKPIQVRITVNHMDTSDKSYVHDAVVSWVENVDNDGFTACVMAAGYNERKSYANVTVDWMAYQGAPVGGVTGEVRMSQWWTGTTCATVMFPTGKFSAIPSVFVTAKHYNPGLKRDAASLWIEDVTQSSCKVCLRELQNYAGSHQDFVVNWLAFSNLHEPPFSEHNSIYFSNDKPPAQSHYNAFCKDATFTKVYNSTPHVFVSANHSTKNGSLSPIHNSIAEWVEYINKTGFRACVKELYEAKYDPLSVTYTVLSDICPSGWDYFNGHCYLTSSVCALWVTAESNCSTMNSHLVTVHNQEENVYIQHRHNGERSWIGLNDRSVEGSFVWTNKEITSFRLWAPQQPNNWKNEDCVHTLGANDGYTWNDVSCDSCYNYTCVQEIEECTTNYHRCNVNAACQNTVGSYKCTCKAGYSGNGRKCVDIDECKSKTHNCDRNALCKNTEGFFTCTCNRGYKGDGKKCRETDECTSKIHNCDRNALCKNTEGSFTCTCKPGYKGDGKKCKGINISIAHAIIALYAFLCKLFPNNNSSKLISDADIYFVVATRGLVSYDPAQSCKEIKDLGISNGDGEYWIDPGRTKRPFKAYCDMTTDGGGWLLVSNVVSHGSSPTQLPVKASYRGVSSKEMVLTKSAMKELRKHLHYTQMRFHCKKRGGRTFHITTAANSKGEAVVKYLSGETDVIPASCGSFVIMSNDNSRLARLCQHWGKENGYYKVGKWGHERDQDRLSFHTAFVWDYPRQGVGNYFWNLEPGGRWECDDFNVGVSPGDFWKIFVR</sequence>
<feature type="chain" id="PRO_5047438822" evidence="8">
    <location>
        <begin position="17"/>
        <end position="1179"/>
    </location>
</feature>
<dbReference type="InterPro" id="IPR000742">
    <property type="entry name" value="EGF"/>
</dbReference>
<dbReference type="InterPro" id="IPR002181">
    <property type="entry name" value="Fibrinogen_a/b/g_C_dom"/>
</dbReference>
<dbReference type="SMART" id="SM00181">
    <property type="entry name" value="EGF"/>
    <property type="match status" value="3"/>
</dbReference>
<dbReference type="EMBL" id="CALNXK010000265">
    <property type="protein sequence ID" value="CAH3179881.1"/>
    <property type="molecule type" value="Genomic_DNA"/>
</dbReference>
<dbReference type="Gene3D" id="2.60.120.1000">
    <property type="match status" value="1"/>
</dbReference>
<protein>
    <submittedName>
        <fullName evidence="13">Uncharacterized protein</fullName>
    </submittedName>
</protein>
<reference evidence="13 14" key="1">
    <citation type="submission" date="2022-05" db="EMBL/GenBank/DDBJ databases">
        <authorList>
            <consortium name="Genoscope - CEA"/>
            <person name="William W."/>
        </authorList>
    </citation>
    <scope>NUCLEOTIDE SEQUENCE [LARGE SCALE GENOMIC DNA]</scope>
</reference>
<feature type="domain" description="Kazal-like" evidence="12">
    <location>
        <begin position="327"/>
        <end position="374"/>
    </location>
</feature>
<comment type="caution">
    <text evidence="13">The sequence shown here is derived from an EMBL/GenBank/DDBJ whole genome shotgun (WGS) entry which is preliminary data.</text>
</comment>
<dbReference type="SUPFAM" id="SSF100895">
    <property type="entry name" value="Kazal-type serine protease inhibitors"/>
    <property type="match status" value="1"/>
</dbReference>